<organism evidence="1 2">
    <name type="scientific">Bordetella trematum</name>
    <dbReference type="NCBI Taxonomy" id="123899"/>
    <lineage>
        <taxon>Bacteria</taxon>
        <taxon>Pseudomonadati</taxon>
        <taxon>Pseudomonadota</taxon>
        <taxon>Betaproteobacteria</taxon>
        <taxon>Burkholderiales</taxon>
        <taxon>Alcaligenaceae</taxon>
        <taxon>Bordetella</taxon>
    </lineage>
</organism>
<dbReference type="RefSeq" id="WP_063492198.1">
    <property type="nucleotide sequence ID" value="NZ_CP016340.1"/>
</dbReference>
<sequence length="123" mass="13198">MIGHQSLIGARMAGFRPTDVWLTCVPEGMTYGRFTHPEAQIGQVSDGRFVGQPDIHIHDGENASALDLRPVVGLVVHVVAPSKARALQLMRRAAAFSPAKIIAAGEWGTMLWTPGGGFLELNP</sequence>
<dbReference type="STRING" id="123899.SAMEA3906487_03088"/>
<name>A0A157SP09_9BORD</name>
<dbReference type="GeneID" id="56589666"/>
<dbReference type="AlphaFoldDB" id="A0A157SP09"/>
<gene>
    <name evidence="1" type="ORF">SAMEA3906487_03088</name>
</gene>
<keyword evidence="2" id="KW-1185">Reference proteome</keyword>
<reference evidence="1 2" key="1">
    <citation type="submission" date="2016-04" db="EMBL/GenBank/DDBJ databases">
        <authorList>
            <consortium name="Pathogen Informatics"/>
        </authorList>
    </citation>
    <scope>NUCLEOTIDE SEQUENCE [LARGE SCALE GENOMIC DNA]</scope>
    <source>
        <strain evidence="1 2">H044680328</strain>
    </source>
</reference>
<evidence type="ECO:0000313" key="1">
    <source>
        <dbReference type="EMBL" id="SAI72190.1"/>
    </source>
</evidence>
<dbReference type="PATRIC" id="fig|123899.6.peg.3082"/>
<evidence type="ECO:0000313" key="2">
    <source>
        <dbReference type="Proteomes" id="UP000076825"/>
    </source>
</evidence>
<accession>A0A157SP09</accession>
<dbReference type="Proteomes" id="UP000076825">
    <property type="component" value="Chromosome 1"/>
</dbReference>
<dbReference type="EMBL" id="LT546645">
    <property type="protein sequence ID" value="SAI72190.1"/>
    <property type="molecule type" value="Genomic_DNA"/>
</dbReference>
<proteinExistence type="predicted"/>
<protein>
    <submittedName>
        <fullName evidence="1">Uncharacterized protein</fullName>
    </submittedName>
</protein>
<dbReference type="OrthoDB" id="8689634at2"/>
<dbReference type="KEGG" id="btrm:SAMEA390648703088"/>